<dbReference type="PROSITE" id="PS50157">
    <property type="entry name" value="ZINC_FINGER_C2H2_2"/>
    <property type="match status" value="1"/>
</dbReference>
<keyword evidence="10" id="KW-0677">Repeat</keyword>
<dbReference type="SUPFAM" id="SSF57667">
    <property type="entry name" value="beta-beta-alpha zinc fingers"/>
    <property type="match status" value="1"/>
</dbReference>
<comment type="subcellular location">
    <subcellularLocation>
        <location evidence="3">Cytoplasm</location>
    </subcellularLocation>
    <subcellularLocation>
        <location evidence="2">Nucleus</location>
    </subcellularLocation>
</comment>
<dbReference type="Gene3D" id="3.90.70.130">
    <property type="match status" value="1"/>
</dbReference>
<gene>
    <name evidence="23" type="ORF">MATL_G00134190</name>
</gene>
<dbReference type="EC" id="3.4.19.12" evidence="6"/>
<dbReference type="OrthoDB" id="288987at2759"/>
<keyword evidence="24" id="KW-1185">Reference proteome</keyword>
<sequence length="621" mass="68664">MLTCEICGEDVMSEADMRTHLLLSHLENEMRCPLCSLAGVSYDELHFHIHTAHAEGGDQSTRRHGGTTASQACAKAAGFDRVANGGRPSRTCSGASPDRTANGPSSDRADSGGISGPAAEELPGDTFGNLGDLWRLSSRVGRLSDQTSTHTEEITCPVPGGSARVPHCAGEESRGDREEPIRTKLKRLFSPMKEKHFPCPVCPLVFSNCFILQEHVELHLQEQGVAEGSHAERYECPLCSLTCADSTALQLHVELHLEGSAAIGTDGACSDLQLAKQLQEEEERKRKVEEDKREAEEFKKLQRQFGLDGSGGYRKQIERNLERAVSRGHMAPAEFHRKRAEVMESLASGIDDGRTRTLGLMAALYEYYQKEGRDCAHVWLSAETDHYSSSEGDQGWGCGYRNFQMLLSSLHGMEAYKDCSNEGRVPSIPQVQALIEQAWREGMDPQGASHFNSRLQGSRAWIGATEIYSLFTSLGVRALIVDFHQPTGSGNTHPRLFEWVKRYFSQSACRGARLPPRVVQTTQPPIYLQHQGHSRSIVGIEQKKNGSLCLLIFDPGCPSGDMRKLLARDGITCASMRHLRKFLGSLKHSQYQIVAVEGVLSPEEKRTRIVNSRSLRAERIP</sequence>
<evidence type="ECO:0000256" key="4">
    <source>
        <dbReference type="ARBA" id="ARBA00010469"/>
    </source>
</evidence>
<keyword evidence="9" id="KW-0479">Metal-binding</keyword>
<evidence type="ECO:0000256" key="6">
    <source>
        <dbReference type="ARBA" id="ARBA00012759"/>
    </source>
</evidence>
<dbReference type="SMART" id="SM00355">
    <property type="entry name" value="ZnF_C2H2"/>
    <property type="match status" value="4"/>
</dbReference>
<accession>A0A9D3T480</accession>
<dbReference type="AlphaFoldDB" id="A0A9D3T480"/>
<comment type="similarity">
    <text evidence="4">Belongs to the peptidase C78 family. ZUFSP subfamily.</text>
</comment>
<keyword evidence="14" id="KW-0007">Acetylation</keyword>
<protein>
    <recommendedName>
        <fullName evidence="7">Zinc finger-containing ubiquitin peptidase 1</fullName>
        <ecNumber evidence="6">3.4.19.12</ecNumber>
    </recommendedName>
    <alternativeName>
        <fullName evidence="17">Lys-63-specific deubiquitinase ZUFSP</fullName>
    </alternativeName>
    <alternativeName>
        <fullName evidence="16">Zinc finger with UFM1-specific peptidase domain protein</fullName>
    </alternativeName>
</protein>
<evidence type="ECO:0000256" key="18">
    <source>
        <dbReference type="ARBA" id="ARBA00045669"/>
    </source>
</evidence>
<dbReference type="GO" id="GO:0005634">
    <property type="term" value="C:nucleus"/>
    <property type="evidence" value="ECO:0007669"/>
    <property type="project" value="UniProtKB-SubCell"/>
</dbReference>
<keyword evidence="20" id="KW-0175">Coiled coil</keyword>
<organism evidence="23 24">
    <name type="scientific">Megalops atlanticus</name>
    <name type="common">Tarpon</name>
    <name type="synonym">Clupea gigantea</name>
    <dbReference type="NCBI Taxonomy" id="7932"/>
    <lineage>
        <taxon>Eukaryota</taxon>
        <taxon>Metazoa</taxon>
        <taxon>Chordata</taxon>
        <taxon>Craniata</taxon>
        <taxon>Vertebrata</taxon>
        <taxon>Euteleostomi</taxon>
        <taxon>Actinopterygii</taxon>
        <taxon>Neopterygii</taxon>
        <taxon>Teleostei</taxon>
        <taxon>Elopiformes</taxon>
        <taxon>Megalopidae</taxon>
        <taxon>Megalops</taxon>
    </lineage>
</organism>
<evidence type="ECO:0000313" key="23">
    <source>
        <dbReference type="EMBL" id="KAG7469955.1"/>
    </source>
</evidence>
<dbReference type="Gene3D" id="3.30.160.60">
    <property type="entry name" value="Classic Zinc Finger"/>
    <property type="match status" value="2"/>
</dbReference>
<dbReference type="GO" id="GO:0005737">
    <property type="term" value="C:cytoplasm"/>
    <property type="evidence" value="ECO:0007669"/>
    <property type="project" value="UniProtKB-SubCell"/>
</dbReference>
<dbReference type="GO" id="GO:0008270">
    <property type="term" value="F:zinc ion binding"/>
    <property type="evidence" value="ECO:0007669"/>
    <property type="project" value="UniProtKB-KW"/>
</dbReference>
<evidence type="ECO:0000256" key="9">
    <source>
        <dbReference type="ARBA" id="ARBA00022723"/>
    </source>
</evidence>
<feature type="region of interest" description="Disordered" evidence="21">
    <location>
        <begin position="144"/>
        <end position="179"/>
    </location>
</feature>
<evidence type="ECO:0000256" key="16">
    <source>
        <dbReference type="ARBA" id="ARBA00029662"/>
    </source>
</evidence>
<evidence type="ECO:0000256" key="14">
    <source>
        <dbReference type="ARBA" id="ARBA00022990"/>
    </source>
</evidence>
<evidence type="ECO:0000313" key="24">
    <source>
        <dbReference type="Proteomes" id="UP001046870"/>
    </source>
</evidence>
<proteinExistence type="inferred from homology"/>
<evidence type="ECO:0000256" key="17">
    <source>
        <dbReference type="ARBA" id="ARBA00031481"/>
    </source>
</evidence>
<dbReference type="Proteomes" id="UP001046870">
    <property type="component" value="Chromosome 10"/>
</dbReference>
<name>A0A9D3T480_MEGAT</name>
<keyword evidence="13" id="KW-0862">Zinc</keyword>
<evidence type="ECO:0000256" key="1">
    <source>
        <dbReference type="ARBA" id="ARBA00000707"/>
    </source>
</evidence>
<dbReference type="Pfam" id="PF07910">
    <property type="entry name" value="Peptidase_C78"/>
    <property type="match status" value="1"/>
</dbReference>
<evidence type="ECO:0000256" key="13">
    <source>
        <dbReference type="ARBA" id="ARBA00022833"/>
    </source>
</evidence>
<feature type="coiled-coil region" evidence="20">
    <location>
        <begin position="271"/>
        <end position="298"/>
    </location>
</feature>
<reference evidence="23" key="1">
    <citation type="submission" date="2021-01" db="EMBL/GenBank/DDBJ databases">
        <authorList>
            <person name="Zahm M."/>
            <person name="Roques C."/>
            <person name="Cabau C."/>
            <person name="Klopp C."/>
            <person name="Donnadieu C."/>
            <person name="Jouanno E."/>
            <person name="Lampietro C."/>
            <person name="Louis A."/>
            <person name="Herpin A."/>
            <person name="Echchiki A."/>
            <person name="Berthelot C."/>
            <person name="Parey E."/>
            <person name="Roest-Crollius H."/>
            <person name="Braasch I."/>
            <person name="Postlethwait J."/>
            <person name="Bobe J."/>
            <person name="Montfort J."/>
            <person name="Bouchez O."/>
            <person name="Begum T."/>
            <person name="Mejri S."/>
            <person name="Adams A."/>
            <person name="Chen W.-J."/>
            <person name="Guiguen Y."/>
        </authorList>
    </citation>
    <scope>NUCLEOTIDE SEQUENCE</scope>
    <source>
        <strain evidence="23">YG-15Mar2019-1</strain>
        <tissue evidence="23">Brain</tissue>
    </source>
</reference>
<evidence type="ECO:0000256" key="10">
    <source>
        <dbReference type="ARBA" id="ARBA00022737"/>
    </source>
</evidence>
<evidence type="ECO:0000256" key="5">
    <source>
        <dbReference type="ARBA" id="ARBA00011274"/>
    </source>
</evidence>
<feature type="compositionally biased region" description="Basic and acidic residues" evidence="21">
    <location>
        <begin position="169"/>
        <end position="179"/>
    </location>
</feature>
<evidence type="ECO:0000256" key="12">
    <source>
        <dbReference type="ARBA" id="ARBA00022801"/>
    </source>
</evidence>
<dbReference type="InterPro" id="IPR013087">
    <property type="entry name" value="Znf_C2H2_type"/>
</dbReference>
<evidence type="ECO:0000256" key="2">
    <source>
        <dbReference type="ARBA" id="ARBA00004123"/>
    </source>
</evidence>
<dbReference type="PROSITE" id="PS00028">
    <property type="entry name" value="ZINC_FINGER_C2H2_1"/>
    <property type="match status" value="3"/>
</dbReference>
<dbReference type="FunFam" id="3.90.70.130:FF:000002">
    <property type="entry name" value="Zinc finger containing ubiquitin peptidase 1"/>
    <property type="match status" value="1"/>
</dbReference>
<evidence type="ECO:0000256" key="19">
    <source>
        <dbReference type="PROSITE-ProRule" id="PRU00042"/>
    </source>
</evidence>
<dbReference type="GO" id="GO:0004843">
    <property type="term" value="F:cysteine-type deubiquitinase activity"/>
    <property type="evidence" value="ECO:0007669"/>
    <property type="project" value="UniProtKB-EC"/>
</dbReference>
<comment type="catalytic activity">
    <reaction evidence="1">
        <text>Thiol-dependent hydrolysis of ester, thioester, amide, peptide and isopeptide bonds formed by the C-terminal Gly of ubiquitin (a 76-residue protein attached to proteins as an intracellular targeting signal).</text>
        <dbReference type="EC" id="3.4.19.12"/>
    </reaction>
</comment>
<evidence type="ECO:0000256" key="8">
    <source>
        <dbReference type="ARBA" id="ARBA00022490"/>
    </source>
</evidence>
<dbReference type="GO" id="GO:0010468">
    <property type="term" value="P:regulation of gene expression"/>
    <property type="evidence" value="ECO:0007669"/>
    <property type="project" value="TreeGrafter"/>
</dbReference>
<keyword evidence="15" id="KW-0539">Nucleus</keyword>
<dbReference type="PANTHER" id="PTHR24403">
    <property type="entry name" value="ZINC FINGER PROTEIN"/>
    <property type="match status" value="1"/>
</dbReference>
<comment type="caution">
    <text evidence="23">The sequence shown here is derived from an EMBL/GenBank/DDBJ whole genome shotgun (WGS) entry which is preliminary data.</text>
</comment>
<evidence type="ECO:0000256" key="21">
    <source>
        <dbReference type="SAM" id="MobiDB-lite"/>
    </source>
</evidence>
<evidence type="ECO:0000256" key="20">
    <source>
        <dbReference type="SAM" id="Coils"/>
    </source>
</evidence>
<dbReference type="EMBL" id="JAFDVH010000010">
    <property type="protein sequence ID" value="KAG7469955.1"/>
    <property type="molecule type" value="Genomic_DNA"/>
</dbReference>
<dbReference type="InterPro" id="IPR012462">
    <property type="entry name" value="UFSP1/2_DUB_cat"/>
</dbReference>
<feature type="domain" description="C2H2-type" evidence="22">
    <location>
        <begin position="197"/>
        <end position="224"/>
    </location>
</feature>
<evidence type="ECO:0000259" key="22">
    <source>
        <dbReference type="PROSITE" id="PS50157"/>
    </source>
</evidence>
<feature type="region of interest" description="Disordered" evidence="21">
    <location>
        <begin position="81"/>
        <end position="125"/>
    </location>
</feature>
<keyword evidence="8" id="KW-0963">Cytoplasm</keyword>
<keyword evidence="11 19" id="KW-0863">Zinc-finger</keyword>
<evidence type="ECO:0000256" key="15">
    <source>
        <dbReference type="ARBA" id="ARBA00023242"/>
    </source>
</evidence>
<dbReference type="InterPro" id="IPR036236">
    <property type="entry name" value="Znf_C2H2_sf"/>
</dbReference>
<comment type="subunit">
    <text evidence="5">Interacts with RPA1 and RPA2.</text>
</comment>
<evidence type="ECO:0000256" key="3">
    <source>
        <dbReference type="ARBA" id="ARBA00004496"/>
    </source>
</evidence>
<evidence type="ECO:0000256" key="7">
    <source>
        <dbReference type="ARBA" id="ARBA00021993"/>
    </source>
</evidence>
<keyword evidence="12" id="KW-0378">Hydrolase</keyword>
<dbReference type="PANTHER" id="PTHR24403:SF67">
    <property type="entry name" value="FI01116P-RELATED"/>
    <property type="match status" value="1"/>
</dbReference>
<comment type="function">
    <text evidence="18">Deubiquitinase with endodeubiquitinase activity that specifically interacts with and cleaves 'Lys-63'-linked long polyubiquitin chains. Shows only weak activity against 'Lys-11' and 'Lys-48'-linked chains. Plays an important role in genome stability pathways, functioning to prevent spontaneous DNA damage and also promote cellular survival in response to exogenous DNA damage. Modulates the ubiquitination status of replication protein A (RPA) complex proteins in response to replication stress.</text>
</comment>
<evidence type="ECO:0000256" key="11">
    <source>
        <dbReference type="ARBA" id="ARBA00022771"/>
    </source>
</evidence>
<dbReference type="InterPro" id="IPR050688">
    <property type="entry name" value="Zinc_finger/UBP_domain"/>
</dbReference>